<proteinExistence type="predicted"/>
<dbReference type="SMR" id="O21962"/>
<name>O21962_9CAUD</name>
<evidence type="ECO:0000313" key="1">
    <source>
        <dbReference type="EMBL" id="CAA72426.1"/>
    </source>
</evidence>
<accession>O21962</accession>
<feature type="non-terminal residue" evidence="1">
    <location>
        <position position="1"/>
    </location>
</feature>
<reference evidence="1" key="1">
    <citation type="journal article" date="1998" name="Res. Microbiol.">
        <title>Cloning and sequence determination of a phi AAU2 gene whose product aborts the phage lytic cycle.</title>
        <authorList>
            <person name="Le Marrec C."/>
            <person name="Moreau S."/>
            <person name="Leret V."/>
            <person name="Schaffer A."/>
            <person name="Blanco C."/>
            <person name="Trautwetter A."/>
        </authorList>
    </citation>
    <scope>NUCLEOTIDE SEQUENCE</scope>
</reference>
<protein>
    <submittedName>
        <fullName evidence="1">Hyothetical protein</fullName>
    </submittedName>
</protein>
<sequence>DLPSDGDTHSSETALDDYAANVVLHNNNEVEDLEYLAESIGRDVTRMFETYGRYYL</sequence>
<dbReference type="InterPro" id="IPR027417">
    <property type="entry name" value="P-loop_NTPase"/>
</dbReference>
<dbReference type="Gene3D" id="3.40.50.300">
    <property type="entry name" value="P-loop containing nucleotide triphosphate hydrolases"/>
    <property type="match status" value="1"/>
</dbReference>
<dbReference type="EMBL" id="Y11761">
    <property type="protein sequence ID" value="CAA72426.1"/>
    <property type="molecule type" value="Genomic_DNA"/>
</dbReference>
<organism evidence="1">
    <name type="scientific">Arthrobacter phage phi AAU2</name>
    <dbReference type="NCBI Taxonomy" id="50892"/>
    <lineage>
        <taxon>Viruses</taxon>
        <taxon>Duplodnaviria</taxon>
        <taxon>Heunggongvirae</taxon>
        <taxon>Uroviricota</taxon>
        <taxon>Caudoviricetes</taxon>
    </lineage>
</organism>